<dbReference type="Proteomes" id="UP000034681">
    <property type="component" value="Unassembled WGS sequence"/>
</dbReference>
<dbReference type="Pfam" id="PF08814">
    <property type="entry name" value="XisH"/>
    <property type="match status" value="1"/>
</dbReference>
<sequence>MAKDLYHNCVRTALEQEGWCITDDPLTLKAGRRKVLVDLGAEQLFGAERRGCKIAVEVKSFLNPSPIYDLEQALGQFVLYSKVLAQKEPDRSLYLALPQSVFDDLFTDEIGQILLETTDLRLLVFEPTQEILTRWLPPIAMLNF</sequence>
<reference evidence="1" key="1">
    <citation type="submission" date="2012-04" db="EMBL/GenBank/DDBJ databases">
        <authorList>
            <person name="Borisov I.G."/>
            <person name="Ivanikova N.V."/>
            <person name="Pinevich A.V."/>
        </authorList>
    </citation>
    <scope>NUCLEOTIDE SEQUENCE [LARGE SCALE GENOMIC DNA]</scope>
    <source>
        <strain evidence="1">CALU 1027</strain>
    </source>
</reference>
<dbReference type="OrthoDB" id="456752at2"/>
<dbReference type="RefSeq" id="WP_016922995.1">
    <property type="nucleotide sequence ID" value="NZ_KB235942.1"/>
</dbReference>
<dbReference type="STRING" id="317619.GCA_000332315_04320"/>
<dbReference type="InterPro" id="IPR011856">
    <property type="entry name" value="tRNA_endonuc-like_dom_sf"/>
</dbReference>
<dbReference type="Gene3D" id="3.40.1350.10">
    <property type="match status" value="1"/>
</dbReference>
<evidence type="ECO:0000313" key="1">
    <source>
        <dbReference type="EMBL" id="KKI99502.1"/>
    </source>
</evidence>
<proteinExistence type="predicted"/>
<dbReference type="SUPFAM" id="SSF52980">
    <property type="entry name" value="Restriction endonuclease-like"/>
    <property type="match status" value="1"/>
</dbReference>
<dbReference type="EMBL" id="AJTX02000005">
    <property type="protein sequence ID" value="KKI99502.1"/>
    <property type="molecule type" value="Genomic_DNA"/>
</dbReference>
<name>A0A0M2PWN8_PROHO</name>
<comment type="caution">
    <text evidence="1">The sequence shown here is derived from an EMBL/GenBank/DDBJ whole genome shotgun (WGS) entry which is preliminary data.</text>
</comment>
<keyword evidence="2" id="KW-1185">Reference proteome</keyword>
<organism evidence="1 2">
    <name type="scientific">Prochlorothrix hollandica PCC 9006 = CALU 1027</name>
    <dbReference type="NCBI Taxonomy" id="317619"/>
    <lineage>
        <taxon>Bacteria</taxon>
        <taxon>Bacillati</taxon>
        <taxon>Cyanobacteriota</taxon>
        <taxon>Cyanophyceae</taxon>
        <taxon>Prochlorotrichales</taxon>
        <taxon>Prochlorotrichaceae</taxon>
        <taxon>Prochlorothrix</taxon>
    </lineage>
</organism>
<dbReference type="InterPro" id="IPR011335">
    <property type="entry name" value="Restrct_endonuc-II-like"/>
</dbReference>
<dbReference type="GO" id="GO:0003676">
    <property type="term" value="F:nucleic acid binding"/>
    <property type="evidence" value="ECO:0007669"/>
    <property type="project" value="InterPro"/>
</dbReference>
<dbReference type="InterPro" id="IPR014919">
    <property type="entry name" value="XisH"/>
</dbReference>
<gene>
    <name evidence="1" type="ORF">PROH_12985</name>
</gene>
<evidence type="ECO:0000313" key="2">
    <source>
        <dbReference type="Proteomes" id="UP000034681"/>
    </source>
</evidence>
<dbReference type="CDD" id="cd22366">
    <property type="entry name" value="XisH-like"/>
    <property type="match status" value="1"/>
</dbReference>
<dbReference type="AlphaFoldDB" id="A0A0M2PWN8"/>
<protein>
    <submittedName>
        <fullName evidence="1">Fatty-acid synthase</fullName>
    </submittedName>
</protein>
<accession>A0A0M2PWN8</accession>